<feature type="domain" description="Sulfatase-modifying factor enzyme-like" evidence="4">
    <location>
        <begin position="194"/>
        <end position="341"/>
    </location>
</feature>
<dbReference type="Pfam" id="PF12867">
    <property type="entry name" value="DinB_2"/>
    <property type="match status" value="1"/>
</dbReference>
<dbReference type="RefSeq" id="WP_103934046.1">
    <property type="nucleotide sequence ID" value="NZ_FNVA01000005.1"/>
</dbReference>
<evidence type="ECO:0000313" key="7">
    <source>
        <dbReference type="Proteomes" id="UP000236728"/>
    </source>
</evidence>
<dbReference type="Gene3D" id="1.20.120.450">
    <property type="entry name" value="dinb family like domain"/>
    <property type="match status" value="1"/>
</dbReference>
<feature type="domain" description="Sulfatase-modifying factor enzyme-like" evidence="4">
    <location>
        <begin position="360"/>
        <end position="434"/>
    </location>
</feature>
<dbReference type="InterPro" id="IPR034660">
    <property type="entry name" value="DinB/YfiT-like"/>
</dbReference>
<dbReference type="PANTHER" id="PTHR23150:SF36">
    <property type="entry name" value="HERCYNINE OXYGENASE"/>
    <property type="match status" value="1"/>
</dbReference>
<dbReference type="InterPro" id="IPR042095">
    <property type="entry name" value="SUMF_sf"/>
</dbReference>
<name>A0A1H6AKL1_9BACT</name>
<dbReference type="InterPro" id="IPR005532">
    <property type="entry name" value="SUMF_dom"/>
</dbReference>
<dbReference type="SUPFAM" id="SSF109854">
    <property type="entry name" value="DinB/YfiT-like putative metalloenzymes"/>
    <property type="match status" value="1"/>
</dbReference>
<dbReference type="GO" id="GO:0052699">
    <property type="term" value="P:ergothioneine biosynthetic process"/>
    <property type="evidence" value="ECO:0007669"/>
    <property type="project" value="InterPro"/>
</dbReference>
<evidence type="ECO:0000259" key="4">
    <source>
        <dbReference type="Pfam" id="PF03781"/>
    </source>
</evidence>
<protein>
    <submittedName>
        <fullName evidence="6">Ergothioneine biosynthesis protein EgtB</fullName>
    </submittedName>
</protein>
<keyword evidence="2" id="KW-0408">Iron</keyword>
<evidence type="ECO:0000256" key="1">
    <source>
        <dbReference type="ARBA" id="ARBA00023002"/>
    </source>
</evidence>
<proteinExistence type="predicted"/>
<dbReference type="InterPro" id="IPR016187">
    <property type="entry name" value="CTDL_fold"/>
</dbReference>
<sequence length="439" mass="50023">MLTQQPVAASLLERFRSVRQATMDFASRLTPEDMMVQSCAEASPVKWHLAHTSWFFETFVLSDFVAQYKPFNPDFRWLFNSYYKALGEMPAKKLRASFSRPPLDEILAYRQHVDAGIAQLLEQTPEDEAMRRIVLGLEHEYQHLELAVTDVKNAFFTNPLHPAYRLESPTEHEERISPPLEWLSYTPEVAGLAPGIVEIGVTPDPAALTSFAFDNETPRHKVYLEPFRLASRLVTCAEYLAFMEDSGYERPELWLSEGWDTMRDQGWTAPMYWRRDAEAKSGWSVFTLSGFRDLAELSETPVCHLSYFEADAFARWSGHRLPTEFEWEYVAARCHPAGNLLESGYLHPATASADLGQPQQLFGDVWEWTASPYTGYPGYKPLPGALGEYNGKFMSSQMILRGGSCATPQTHIRATYRNFFQPSIRWQFSGLRLAQDGPG</sequence>
<dbReference type="NCBIfam" id="TIGR03440">
    <property type="entry name" value="egtB_TIGR03440"/>
    <property type="match status" value="1"/>
</dbReference>
<dbReference type="InterPro" id="IPR017806">
    <property type="entry name" value="EgtB"/>
</dbReference>
<keyword evidence="1" id="KW-0560">Oxidoreductase</keyword>
<evidence type="ECO:0000313" key="6">
    <source>
        <dbReference type="EMBL" id="SEG48704.1"/>
    </source>
</evidence>
<evidence type="ECO:0000256" key="2">
    <source>
        <dbReference type="ARBA" id="ARBA00023004"/>
    </source>
</evidence>
<dbReference type="InterPro" id="IPR024775">
    <property type="entry name" value="DinB-like"/>
</dbReference>
<feature type="domain" description="DinB-like" evidence="5">
    <location>
        <begin position="15"/>
        <end position="136"/>
    </location>
</feature>
<dbReference type="Pfam" id="PF03781">
    <property type="entry name" value="FGE-sulfatase"/>
    <property type="match status" value="2"/>
</dbReference>
<reference evidence="6 7" key="1">
    <citation type="submission" date="2016-10" db="EMBL/GenBank/DDBJ databases">
        <authorList>
            <person name="de Groot N.N."/>
        </authorList>
    </citation>
    <scope>NUCLEOTIDE SEQUENCE [LARGE SCALE GENOMIC DNA]</scope>
    <source>
        <strain evidence="6 7">DSM 22489</strain>
    </source>
</reference>
<dbReference type="AlphaFoldDB" id="A0A1H6AKL1"/>
<dbReference type="EMBL" id="FNVA01000005">
    <property type="protein sequence ID" value="SEG48704.1"/>
    <property type="molecule type" value="Genomic_DNA"/>
</dbReference>
<evidence type="ECO:0000259" key="5">
    <source>
        <dbReference type="Pfam" id="PF12867"/>
    </source>
</evidence>
<dbReference type="Proteomes" id="UP000236728">
    <property type="component" value="Unassembled WGS sequence"/>
</dbReference>
<organism evidence="6 7">
    <name type="scientific">Bryocella elongata</name>
    <dbReference type="NCBI Taxonomy" id="863522"/>
    <lineage>
        <taxon>Bacteria</taxon>
        <taxon>Pseudomonadati</taxon>
        <taxon>Acidobacteriota</taxon>
        <taxon>Terriglobia</taxon>
        <taxon>Terriglobales</taxon>
        <taxon>Acidobacteriaceae</taxon>
        <taxon>Bryocella</taxon>
    </lineage>
</organism>
<keyword evidence="7" id="KW-1185">Reference proteome</keyword>
<evidence type="ECO:0000256" key="3">
    <source>
        <dbReference type="ARBA" id="ARBA00037882"/>
    </source>
</evidence>
<dbReference type="OrthoDB" id="9768004at2"/>
<dbReference type="PANTHER" id="PTHR23150">
    <property type="entry name" value="SULFATASE MODIFYING FACTOR 1, 2"/>
    <property type="match status" value="1"/>
</dbReference>
<dbReference type="SUPFAM" id="SSF56436">
    <property type="entry name" value="C-type lectin-like"/>
    <property type="match status" value="1"/>
</dbReference>
<comment type="pathway">
    <text evidence="3">Amino-acid biosynthesis; ergothioneine biosynthesis.</text>
</comment>
<accession>A0A1H6AKL1</accession>
<dbReference type="InterPro" id="IPR051043">
    <property type="entry name" value="Sulfatase_Mod_Factor_Kinase"/>
</dbReference>
<dbReference type="Gene3D" id="3.90.1580.10">
    <property type="entry name" value="paralog of FGE (formylglycine-generating enzyme)"/>
    <property type="match status" value="1"/>
</dbReference>
<gene>
    <name evidence="6" type="ORF">SAMN05421819_3198</name>
</gene>